<gene>
    <name evidence="2" type="ORF">STCU_10548</name>
</gene>
<keyword evidence="3" id="KW-1185">Reference proteome</keyword>
<keyword evidence="1" id="KW-1133">Transmembrane helix</keyword>
<feature type="transmembrane region" description="Helical" evidence="1">
    <location>
        <begin position="168"/>
        <end position="187"/>
    </location>
</feature>
<evidence type="ECO:0000313" key="3">
    <source>
        <dbReference type="Proteomes" id="UP000015354"/>
    </source>
</evidence>
<proteinExistence type="predicted"/>
<dbReference type="Proteomes" id="UP000015354">
    <property type="component" value="Unassembled WGS sequence"/>
</dbReference>
<reference evidence="2 3" key="1">
    <citation type="journal article" date="2013" name="PLoS ONE">
        <title>Predicting the Proteins of Angomonas deanei, Strigomonas culicis and Their Respective Endosymbionts Reveals New Aspects of the Trypanosomatidae Family.</title>
        <authorList>
            <person name="Motta M.C."/>
            <person name="Martins A.C."/>
            <person name="de Souza S.S."/>
            <person name="Catta-Preta C.M."/>
            <person name="Silva R."/>
            <person name="Klein C.C."/>
            <person name="de Almeida L.G."/>
            <person name="de Lima Cunha O."/>
            <person name="Ciapina L.P."/>
            <person name="Brocchi M."/>
            <person name="Colabardini A.C."/>
            <person name="de Araujo Lima B."/>
            <person name="Machado C.R."/>
            <person name="de Almeida Soares C.M."/>
            <person name="Probst C.M."/>
            <person name="de Menezes C.B."/>
            <person name="Thompson C.E."/>
            <person name="Bartholomeu D.C."/>
            <person name="Gradia D.F."/>
            <person name="Pavoni D.P."/>
            <person name="Grisard E.C."/>
            <person name="Fantinatti-Garboggini F."/>
            <person name="Marchini F.K."/>
            <person name="Rodrigues-Luiz G.F."/>
            <person name="Wagner G."/>
            <person name="Goldman G.H."/>
            <person name="Fietto J.L."/>
            <person name="Elias M.C."/>
            <person name="Goldman M.H."/>
            <person name="Sagot M.F."/>
            <person name="Pereira M."/>
            <person name="Stoco P.H."/>
            <person name="de Mendonca-Neto R.P."/>
            <person name="Teixeira S.M."/>
            <person name="Maciel T.E."/>
            <person name="de Oliveira Mendes T.A."/>
            <person name="Urmenyi T.P."/>
            <person name="de Souza W."/>
            <person name="Schenkman S."/>
            <person name="de Vasconcelos A.T."/>
        </authorList>
    </citation>
    <scope>NUCLEOTIDE SEQUENCE [LARGE SCALE GENOMIC DNA]</scope>
</reference>
<name>S9USL8_9TRYP</name>
<keyword evidence="1" id="KW-0812">Transmembrane</keyword>
<accession>S9USL8</accession>
<evidence type="ECO:0000256" key="1">
    <source>
        <dbReference type="SAM" id="Phobius"/>
    </source>
</evidence>
<organism evidence="2 3">
    <name type="scientific">Strigomonas culicis</name>
    <dbReference type="NCBI Taxonomy" id="28005"/>
    <lineage>
        <taxon>Eukaryota</taxon>
        <taxon>Discoba</taxon>
        <taxon>Euglenozoa</taxon>
        <taxon>Kinetoplastea</taxon>
        <taxon>Metakinetoplastina</taxon>
        <taxon>Trypanosomatida</taxon>
        <taxon>Trypanosomatidae</taxon>
        <taxon>Strigomonadinae</taxon>
        <taxon>Strigomonas</taxon>
    </lineage>
</organism>
<comment type="caution">
    <text evidence="2">The sequence shown here is derived from an EMBL/GenBank/DDBJ whole genome shotgun (WGS) entry which is preliminary data.</text>
</comment>
<dbReference type="AlphaFoldDB" id="S9USL8"/>
<dbReference type="EMBL" id="ATMH01010425">
    <property type="protein sequence ID" value="EPY17546.1"/>
    <property type="molecule type" value="Genomic_DNA"/>
</dbReference>
<sequence>MCMGTREVLGSTTGAPRWVTITQQPSPSSPTLRPGFMKATCCSYKTGLSLSCAGFSRLAMYGCVCGQNFRCRCAHTLGLLLGVHAASGSGVKSIPTKVPDCSDVLAQVARSSPTEPTDSRGATLSLAADVACTSGVASSTSGSSAAATAPAATVASVIASAAAVPASLGIRAAFTFCFGVAAGAAALPSRLPRSMDWRFAATPAPVALSVCAAFSLCFGAAAVTAALARRFSRSIEIRLAAAATAVSATVGACAGFGCSCGGVASAAAAVLDSFCFSSSTRGGVDCAGLIAAARAVTVFTLGCARSVTVTRCCGHAALSHHYDVRFFSSKW</sequence>
<keyword evidence="1" id="KW-0472">Membrane</keyword>
<evidence type="ECO:0000313" key="2">
    <source>
        <dbReference type="EMBL" id="EPY17546.1"/>
    </source>
</evidence>
<feature type="transmembrane region" description="Helical" evidence="1">
    <location>
        <begin position="207"/>
        <end position="228"/>
    </location>
</feature>
<protein>
    <submittedName>
        <fullName evidence="2">Uncharacterized protein</fullName>
    </submittedName>
</protein>